<name>A0ABY0NB63_9HYPH</name>
<dbReference type="InterPro" id="IPR058245">
    <property type="entry name" value="NreC/VraR/RcsB-like_REC"/>
</dbReference>
<organism evidence="6 7">
    <name type="scientific">Bosea robiniae</name>
    <dbReference type="NCBI Taxonomy" id="1036780"/>
    <lineage>
        <taxon>Bacteria</taxon>
        <taxon>Pseudomonadati</taxon>
        <taxon>Pseudomonadota</taxon>
        <taxon>Alphaproteobacteria</taxon>
        <taxon>Hyphomicrobiales</taxon>
        <taxon>Boseaceae</taxon>
        <taxon>Bosea</taxon>
    </lineage>
</organism>
<dbReference type="PANTHER" id="PTHR45566">
    <property type="entry name" value="HTH-TYPE TRANSCRIPTIONAL REGULATOR YHJB-RELATED"/>
    <property type="match status" value="1"/>
</dbReference>
<dbReference type="EMBL" id="FNBZ01000001">
    <property type="protein sequence ID" value="SDF21723.1"/>
    <property type="molecule type" value="Genomic_DNA"/>
</dbReference>
<dbReference type="InterPro" id="IPR001789">
    <property type="entry name" value="Sig_transdc_resp-reg_receiver"/>
</dbReference>
<sequence length="218" mass="24048">MWRILLADDHGIYRKGLHLVLQRAFPDADLLTADSLPTILSTVEKNPDLDLLIIDLHMPRRIPIEGLSDLSANCRNIHLVALSASEAATDILECLACGFHGYISKLQTDEEIVAGIEDVLAGKIYVTPRLALTKGLASWREMVKVTESSRSQLIRLTNRQRDVLALLAQGKSNKEIARELAIAEATVKIHAAAVIRVLGATNRASAALFAQQWLERKE</sequence>
<evidence type="ECO:0000256" key="1">
    <source>
        <dbReference type="ARBA" id="ARBA00022553"/>
    </source>
</evidence>
<dbReference type="PANTHER" id="PTHR45566:SF2">
    <property type="entry name" value="NARL SUBFAMILY"/>
    <property type="match status" value="1"/>
</dbReference>
<protein>
    <submittedName>
        <fullName evidence="6">DNA-binding response regulator, NarL/FixJ family, contains REC and HTH domains</fullName>
    </submittedName>
</protein>
<dbReference type="CDD" id="cd17535">
    <property type="entry name" value="REC_NarL-like"/>
    <property type="match status" value="1"/>
</dbReference>
<feature type="modified residue" description="4-aspartylphosphate" evidence="3">
    <location>
        <position position="55"/>
    </location>
</feature>
<dbReference type="PROSITE" id="PS50043">
    <property type="entry name" value="HTH_LUXR_2"/>
    <property type="match status" value="1"/>
</dbReference>
<keyword evidence="1 3" id="KW-0597">Phosphoprotein</keyword>
<dbReference type="InterPro" id="IPR036388">
    <property type="entry name" value="WH-like_DNA-bd_sf"/>
</dbReference>
<dbReference type="GO" id="GO:0003677">
    <property type="term" value="F:DNA binding"/>
    <property type="evidence" value="ECO:0007669"/>
    <property type="project" value="UniProtKB-KW"/>
</dbReference>
<reference evidence="6 7" key="1">
    <citation type="submission" date="2016-10" db="EMBL/GenBank/DDBJ databases">
        <authorList>
            <person name="Varghese N."/>
            <person name="Submissions S."/>
        </authorList>
    </citation>
    <scope>NUCLEOTIDE SEQUENCE [LARGE SCALE GENOMIC DNA]</scope>
    <source>
        <strain evidence="6 7">DSM 26672</strain>
    </source>
</reference>
<evidence type="ECO:0000256" key="3">
    <source>
        <dbReference type="PROSITE-ProRule" id="PRU00169"/>
    </source>
</evidence>
<dbReference type="PRINTS" id="PR00038">
    <property type="entry name" value="HTHLUXR"/>
</dbReference>
<dbReference type="Proteomes" id="UP000199468">
    <property type="component" value="Unassembled WGS sequence"/>
</dbReference>
<evidence type="ECO:0000313" key="7">
    <source>
        <dbReference type="Proteomes" id="UP000199468"/>
    </source>
</evidence>
<dbReference type="PROSITE" id="PS50110">
    <property type="entry name" value="RESPONSE_REGULATORY"/>
    <property type="match status" value="1"/>
</dbReference>
<dbReference type="Gene3D" id="3.40.50.2300">
    <property type="match status" value="1"/>
</dbReference>
<evidence type="ECO:0000259" key="5">
    <source>
        <dbReference type="PROSITE" id="PS50110"/>
    </source>
</evidence>
<keyword evidence="7" id="KW-1185">Reference proteome</keyword>
<dbReference type="Gene3D" id="1.10.10.10">
    <property type="entry name" value="Winged helix-like DNA-binding domain superfamily/Winged helix DNA-binding domain"/>
    <property type="match status" value="1"/>
</dbReference>
<feature type="domain" description="HTH luxR-type" evidence="4">
    <location>
        <begin position="149"/>
        <end position="214"/>
    </location>
</feature>
<dbReference type="SMART" id="SM00448">
    <property type="entry name" value="REC"/>
    <property type="match status" value="1"/>
</dbReference>
<evidence type="ECO:0000259" key="4">
    <source>
        <dbReference type="PROSITE" id="PS50043"/>
    </source>
</evidence>
<dbReference type="SUPFAM" id="SSF52172">
    <property type="entry name" value="CheY-like"/>
    <property type="match status" value="1"/>
</dbReference>
<dbReference type="Pfam" id="PF00072">
    <property type="entry name" value="Response_reg"/>
    <property type="match status" value="1"/>
</dbReference>
<evidence type="ECO:0000256" key="2">
    <source>
        <dbReference type="ARBA" id="ARBA00023125"/>
    </source>
</evidence>
<keyword evidence="2 6" id="KW-0238">DNA-binding</keyword>
<evidence type="ECO:0000313" key="6">
    <source>
        <dbReference type="EMBL" id="SDF21723.1"/>
    </source>
</evidence>
<accession>A0ABY0NB63</accession>
<dbReference type="InterPro" id="IPR016032">
    <property type="entry name" value="Sig_transdc_resp-reg_C-effctor"/>
</dbReference>
<dbReference type="Pfam" id="PF00196">
    <property type="entry name" value="GerE"/>
    <property type="match status" value="1"/>
</dbReference>
<dbReference type="SUPFAM" id="SSF46894">
    <property type="entry name" value="C-terminal effector domain of the bipartite response regulators"/>
    <property type="match status" value="1"/>
</dbReference>
<dbReference type="InterPro" id="IPR051015">
    <property type="entry name" value="EvgA-like"/>
</dbReference>
<dbReference type="RefSeq" id="WP_091855379.1">
    <property type="nucleotide sequence ID" value="NZ_FNBZ01000001.1"/>
</dbReference>
<gene>
    <name evidence="6" type="ORF">SAMN05421844_10180</name>
</gene>
<feature type="domain" description="Response regulatory" evidence="5">
    <location>
        <begin position="3"/>
        <end position="120"/>
    </location>
</feature>
<dbReference type="CDD" id="cd06170">
    <property type="entry name" value="LuxR_C_like"/>
    <property type="match status" value="1"/>
</dbReference>
<dbReference type="InterPro" id="IPR000792">
    <property type="entry name" value="Tscrpt_reg_LuxR_C"/>
</dbReference>
<dbReference type="SMART" id="SM00421">
    <property type="entry name" value="HTH_LUXR"/>
    <property type="match status" value="1"/>
</dbReference>
<dbReference type="InterPro" id="IPR011006">
    <property type="entry name" value="CheY-like_superfamily"/>
</dbReference>
<comment type="caution">
    <text evidence="6">The sequence shown here is derived from an EMBL/GenBank/DDBJ whole genome shotgun (WGS) entry which is preliminary data.</text>
</comment>
<proteinExistence type="predicted"/>